<evidence type="ECO:0000256" key="2">
    <source>
        <dbReference type="SAM" id="SignalP"/>
    </source>
</evidence>
<gene>
    <name evidence="3" type="ORF">G7Y89_g13318</name>
</gene>
<accession>A0A8H4VW67</accession>
<organism evidence="3 4">
    <name type="scientific">Cudoniella acicularis</name>
    <dbReference type="NCBI Taxonomy" id="354080"/>
    <lineage>
        <taxon>Eukaryota</taxon>
        <taxon>Fungi</taxon>
        <taxon>Dikarya</taxon>
        <taxon>Ascomycota</taxon>
        <taxon>Pezizomycotina</taxon>
        <taxon>Leotiomycetes</taxon>
        <taxon>Helotiales</taxon>
        <taxon>Tricladiaceae</taxon>
        <taxon>Cudoniella</taxon>
    </lineage>
</organism>
<feature type="signal peptide" evidence="2">
    <location>
        <begin position="1"/>
        <end position="23"/>
    </location>
</feature>
<reference evidence="3 4" key="1">
    <citation type="submission" date="2020-03" db="EMBL/GenBank/DDBJ databases">
        <title>Draft Genome Sequence of Cudoniella acicularis.</title>
        <authorList>
            <person name="Buettner E."/>
            <person name="Kellner H."/>
        </authorList>
    </citation>
    <scope>NUCLEOTIDE SEQUENCE [LARGE SCALE GENOMIC DNA]</scope>
    <source>
        <strain evidence="3 4">DSM 108380</strain>
    </source>
</reference>
<dbReference type="AlphaFoldDB" id="A0A8H4VW67"/>
<name>A0A8H4VW67_9HELO</name>
<keyword evidence="4" id="KW-1185">Reference proteome</keyword>
<evidence type="ECO:0000256" key="1">
    <source>
        <dbReference type="SAM" id="MobiDB-lite"/>
    </source>
</evidence>
<feature type="region of interest" description="Disordered" evidence="1">
    <location>
        <begin position="47"/>
        <end position="86"/>
    </location>
</feature>
<sequence>MKLNIQKSLSIALLPSLIGFIECFILNASCSDGRLVTTTAADRKVMSYNGSNGRKRQRRDVWTGTSDDDENDDGNATRWLHSRPTF</sequence>
<keyword evidence="2" id="KW-0732">Signal</keyword>
<evidence type="ECO:0000313" key="3">
    <source>
        <dbReference type="EMBL" id="KAF4624853.1"/>
    </source>
</evidence>
<proteinExistence type="predicted"/>
<evidence type="ECO:0000313" key="4">
    <source>
        <dbReference type="Proteomes" id="UP000566819"/>
    </source>
</evidence>
<protein>
    <recommendedName>
        <fullName evidence="5">Secreted protein</fullName>
    </recommendedName>
</protein>
<feature type="chain" id="PRO_5034142455" description="Secreted protein" evidence="2">
    <location>
        <begin position="24"/>
        <end position="86"/>
    </location>
</feature>
<dbReference type="Proteomes" id="UP000566819">
    <property type="component" value="Unassembled WGS sequence"/>
</dbReference>
<comment type="caution">
    <text evidence="3">The sequence shown here is derived from an EMBL/GenBank/DDBJ whole genome shotgun (WGS) entry which is preliminary data.</text>
</comment>
<evidence type="ECO:0008006" key="5">
    <source>
        <dbReference type="Google" id="ProtNLM"/>
    </source>
</evidence>
<dbReference type="EMBL" id="JAAMPI010001535">
    <property type="protein sequence ID" value="KAF4624853.1"/>
    <property type="molecule type" value="Genomic_DNA"/>
</dbReference>